<organism evidence="1 2">
    <name type="scientific">Euhalothece natronophila Z-M001</name>
    <dbReference type="NCBI Taxonomy" id="522448"/>
    <lineage>
        <taxon>Bacteria</taxon>
        <taxon>Bacillati</taxon>
        <taxon>Cyanobacteriota</taxon>
        <taxon>Cyanophyceae</taxon>
        <taxon>Oscillatoriophycideae</taxon>
        <taxon>Chroococcales</taxon>
        <taxon>Halothecacae</taxon>
        <taxon>Halothece cluster</taxon>
        <taxon>Euhalothece</taxon>
    </lineage>
</organism>
<name>A0A5B8NN05_9CHRO</name>
<dbReference type="EMBL" id="CP042326">
    <property type="protein sequence ID" value="QDZ40327.1"/>
    <property type="molecule type" value="Genomic_DNA"/>
</dbReference>
<keyword evidence="2" id="KW-1185">Reference proteome</keyword>
<dbReference type="KEGG" id="enn:FRE64_10400"/>
<dbReference type="Proteomes" id="UP000318453">
    <property type="component" value="Chromosome"/>
</dbReference>
<accession>A0A5B8NN05</accession>
<sequence length="103" mass="11684">MEKEDSSNPIWEYKVIHLNIKNNEAPSAEAASSATKGTFSPQFLKQEFPDIYSDKSNANHPARQLQEALNRLGKEGWELLEISQIGSLTMMFFKRLKPKGNTD</sequence>
<reference evidence="1" key="1">
    <citation type="submission" date="2019-08" db="EMBL/GenBank/DDBJ databases">
        <title>Carotenoids and Carotenoid Binding Proteins in the Halophilic Cyanobacterium Euhalothece sp. ZM00.</title>
        <authorList>
            <person name="Cho S.M."/>
            <person name="Song J.Y."/>
            <person name="Park Y.-I."/>
        </authorList>
    </citation>
    <scope>NUCLEOTIDE SEQUENCE [LARGE SCALE GENOMIC DNA]</scope>
    <source>
        <strain evidence="1">Z-M001</strain>
    </source>
</reference>
<proteinExistence type="predicted"/>
<dbReference type="RefSeq" id="WP_146296010.1">
    <property type="nucleotide sequence ID" value="NZ_CP042326.1"/>
</dbReference>
<gene>
    <name evidence="1" type="ORF">FRE64_10400</name>
</gene>
<evidence type="ECO:0008006" key="3">
    <source>
        <dbReference type="Google" id="ProtNLM"/>
    </source>
</evidence>
<dbReference type="AlphaFoldDB" id="A0A5B8NN05"/>
<protein>
    <recommendedName>
        <fullName evidence="3">DUF4177 domain-containing protein</fullName>
    </recommendedName>
</protein>
<evidence type="ECO:0000313" key="1">
    <source>
        <dbReference type="EMBL" id="QDZ40327.1"/>
    </source>
</evidence>
<dbReference type="OrthoDB" id="557845at2"/>
<evidence type="ECO:0000313" key="2">
    <source>
        <dbReference type="Proteomes" id="UP000318453"/>
    </source>
</evidence>